<dbReference type="eggNOG" id="COG1324">
    <property type="taxonomic scope" value="Bacteria"/>
</dbReference>
<dbReference type="Pfam" id="PF03091">
    <property type="entry name" value="CutA1"/>
    <property type="match status" value="1"/>
</dbReference>
<dbReference type="InterPro" id="IPR011322">
    <property type="entry name" value="N-reg_PII-like_a/b"/>
</dbReference>
<evidence type="ECO:0000313" key="3">
    <source>
        <dbReference type="Proteomes" id="UP000056090"/>
    </source>
</evidence>
<sequence>MSLRVVLCTAPNKAIAQQIANSLVAEKLAACVNIISGIESVYEWQDQIETDQEYQLIIKTASTCLDNAFQCVCALHPYDVPEWIVLDACASEQYGMWMRNVLNNH</sequence>
<dbReference type="Gene3D" id="3.30.70.120">
    <property type="match status" value="1"/>
</dbReference>
<dbReference type="AlphaFoldDB" id="A0A075P3S7"/>
<proteinExistence type="inferred from homology"/>
<evidence type="ECO:0000313" key="2">
    <source>
        <dbReference type="EMBL" id="AIG00492.1"/>
    </source>
</evidence>
<keyword evidence="3" id="KW-1185">Reference proteome</keyword>
<dbReference type="EMBL" id="CP008849">
    <property type="protein sequence ID" value="AIG00492.1"/>
    <property type="molecule type" value="Genomic_DNA"/>
</dbReference>
<dbReference type="SUPFAM" id="SSF54913">
    <property type="entry name" value="GlnB-like"/>
    <property type="match status" value="1"/>
</dbReference>
<dbReference type="GeneID" id="78256852"/>
<evidence type="ECO:0000256" key="1">
    <source>
        <dbReference type="ARBA" id="ARBA00010169"/>
    </source>
</evidence>
<gene>
    <name evidence="2" type="ORF">EP13_18420</name>
</gene>
<protein>
    <submittedName>
        <fullName evidence="2">Divalent cation transporter</fullName>
    </submittedName>
</protein>
<dbReference type="InterPro" id="IPR015867">
    <property type="entry name" value="N-reg_PII/ATP_PRibTrfase_C"/>
</dbReference>
<dbReference type="Proteomes" id="UP000056090">
    <property type="component" value="Chromosome"/>
</dbReference>
<dbReference type="KEGG" id="aal:EP13_18420"/>
<reference evidence="2 3" key="1">
    <citation type="submission" date="2014-06" db="EMBL/GenBank/DDBJ databases">
        <title>Genomes of Alteromonas australica, a world apart.</title>
        <authorList>
            <person name="Gonzaga A."/>
            <person name="Lopez-Perez M."/>
            <person name="Rodriguez-Valera F."/>
        </authorList>
    </citation>
    <scope>NUCLEOTIDE SEQUENCE [LARGE SCALE GENOMIC DNA]</scope>
    <source>
        <strain evidence="2 3">H 17</strain>
    </source>
</reference>
<organism evidence="2 3">
    <name type="scientific">Alteromonas australica</name>
    <dbReference type="NCBI Taxonomy" id="589873"/>
    <lineage>
        <taxon>Bacteria</taxon>
        <taxon>Pseudomonadati</taxon>
        <taxon>Pseudomonadota</taxon>
        <taxon>Gammaproteobacteria</taxon>
        <taxon>Alteromonadales</taxon>
        <taxon>Alteromonadaceae</taxon>
        <taxon>Alteromonas/Salinimonas group</taxon>
        <taxon>Alteromonas</taxon>
    </lineage>
</organism>
<name>A0A075P3S7_9ALTE</name>
<dbReference type="InterPro" id="IPR004323">
    <property type="entry name" value="Ion_tolerance_CutA"/>
</dbReference>
<dbReference type="PANTHER" id="PTHR23419:SF8">
    <property type="entry name" value="FI09726P"/>
    <property type="match status" value="1"/>
</dbReference>
<dbReference type="GO" id="GO:0010038">
    <property type="term" value="P:response to metal ion"/>
    <property type="evidence" value="ECO:0007669"/>
    <property type="project" value="InterPro"/>
</dbReference>
<dbReference type="GO" id="GO:0005507">
    <property type="term" value="F:copper ion binding"/>
    <property type="evidence" value="ECO:0007669"/>
    <property type="project" value="TreeGrafter"/>
</dbReference>
<dbReference type="PANTHER" id="PTHR23419">
    <property type="entry name" value="DIVALENT CATION TOLERANCE CUTA-RELATED"/>
    <property type="match status" value="1"/>
</dbReference>
<dbReference type="RefSeq" id="WP_044058481.1">
    <property type="nucleotide sequence ID" value="NZ_CAXGHX010000001.1"/>
</dbReference>
<accession>A0A075P3S7</accession>
<comment type="similarity">
    <text evidence="1">Belongs to the CutA family.</text>
</comment>